<keyword evidence="1" id="KW-0732">Signal</keyword>
<organism evidence="2 3">
    <name type="scientific">Caenorhabditis remanei</name>
    <name type="common">Caenorhabditis vulgaris</name>
    <dbReference type="NCBI Taxonomy" id="31234"/>
    <lineage>
        <taxon>Eukaryota</taxon>
        <taxon>Metazoa</taxon>
        <taxon>Ecdysozoa</taxon>
        <taxon>Nematoda</taxon>
        <taxon>Chromadorea</taxon>
        <taxon>Rhabditida</taxon>
        <taxon>Rhabditina</taxon>
        <taxon>Rhabditomorpha</taxon>
        <taxon>Rhabditoidea</taxon>
        <taxon>Rhabditidae</taxon>
        <taxon>Peloderinae</taxon>
        <taxon>Caenorhabditis</taxon>
    </lineage>
</organism>
<dbReference type="KEGG" id="crq:GCK72_016395"/>
<dbReference type="CTD" id="9800000"/>
<reference evidence="2 3" key="1">
    <citation type="submission" date="2019-12" db="EMBL/GenBank/DDBJ databases">
        <title>Chromosome-level assembly of the Caenorhabditis remanei genome.</title>
        <authorList>
            <person name="Teterina A.A."/>
            <person name="Willis J.H."/>
            <person name="Phillips P.C."/>
        </authorList>
    </citation>
    <scope>NUCLEOTIDE SEQUENCE [LARGE SCALE GENOMIC DNA]</scope>
    <source>
        <strain evidence="2 3">PX506</strain>
        <tissue evidence="2">Whole organism</tissue>
    </source>
</reference>
<name>A0A6A5G4I2_CAERE</name>
<dbReference type="Proteomes" id="UP000483820">
    <property type="component" value="Chromosome V"/>
</dbReference>
<evidence type="ECO:0000313" key="2">
    <source>
        <dbReference type="EMBL" id="KAF1749850.1"/>
    </source>
</evidence>
<proteinExistence type="predicted"/>
<dbReference type="AlphaFoldDB" id="A0A6A5G4I2"/>
<dbReference type="RefSeq" id="XP_003101444.2">
    <property type="nucleotide sequence ID" value="XM_003101396.2"/>
</dbReference>
<accession>A0A6A5G4I2</accession>
<evidence type="ECO:0000256" key="1">
    <source>
        <dbReference type="SAM" id="SignalP"/>
    </source>
</evidence>
<sequence>MYCQVTPLLLLSVFVYYTKSDQLDDARQSCKTQKIQIPSGRTVSSEVIALQYRDLTLSNIIHDECEEREEPEYVRTKRGARWALKSFSEIGKKVYKGAKSAYKATQPYMKTFKKTGKYGAKALRNGAKLATSDFALDALDMALDSKWDLKKAVESSEEYEQDEEDRPSRRIEKQLDEFRGDLLVLLDENIIQGHIRQTASVKKIVKETTSLELKASDAHCYKDGFTGRYSIRLRVETDEKMTAVAKHCEDIGEVLKDKNGKDVYEFYEITNEFLVERDEISYIVNSTGCRQNNREKVLKFCPETLLRREDCSVMSVEHCKKSLKDLSEDKKISRILPTGLVYYGPAELLTLERKGQSLKVLMNPYHLEYIRIFDRDRLIIGNDVVYG</sequence>
<comment type="caution">
    <text evidence="2">The sequence shown here is derived from an EMBL/GenBank/DDBJ whole genome shotgun (WGS) entry which is preliminary data.</text>
</comment>
<dbReference type="EMBL" id="WUAV01000005">
    <property type="protein sequence ID" value="KAF1749850.1"/>
    <property type="molecule type" value="Genomic_DNA"/>
</dbReference>
<gene>
    <name evidence="2" type="ORF">GCK72_016395</name>
</gene>
<protein>
    <submittedName>
        <fullName evidence="2">Uncharacterized protein</fullName>
    </submittedName>
</protein>
<feature type="signal peptide" evidence="1">
    <location>
        <begin position="1"/>
        <end position="20"/>
    </location>
</feature>
<evidence type="ECO:0000313" key="3">
    <source>
        <dbReference type="Proteomes" id="UP000483820"/>
    </source>
</evidence>
<feature type="chain" id="PRO_5025643264" evidence="1">
    <location>
        <begin position="21"/>
        <end position="387"/>
    </location>
</feature>
<dbReference type="GeneID" id="9800000"/>